<evidence type="ECO:0000313" key="9">
    <source>
        <dbReference type="Proteomes" id="UP000288623"/>
    </source>
</evidence>
<keyword evidence="4 5" id="KW-0547">Nucleotide-binding</keyword>
<dbReference type="EMBL" id="JTFC01000042">
    <property type="protein sequence ID" value="RUS52586.1"/>
    <property type="molecule type" value="Genomic_DNA"/>
</dbReference>
<feature type="domain" description="Calcineurin-like phosphoesterase" evidence="6">
    <location>
        <begin position="38"/>
        <end position="279"/>
    </location>
</feature>
<keyword evidence="9" id="KW-1185">Reference proteome</keyword>
<sequence length="661" mass="72804">MGNHRQKKSVIALAAVMSMSLVVPTLADAKTTTANVDFRIMETTDVHTNLMNYDYYKNAETDTVGLVKTATLVHEARKENKNNVLVDNGDTIQGTPLGTFFAKVERIKKGEVHPSIAAMNAMRYDAATYGNHEFNYGLGYLKEVYNDGNFKRVNANVYVDDHDKNDKNDKNKFTPYSIVKKKVKDSKGKSHVIKVGYIGFVAPQIMNWDQTNLTGKVKAKDIVATAKKYVPEMKKKGADVVIAMAHSGFNADVTNNEDVIYALTKVKDIDAVTFSHTHQVFPAKDEASLSSSFKDKDGKLLPGVNNKKGTINGVAAVQAGYGGAELGIIDLKLTKSKTNKWKVVSSKSHTRNAKSTRVAKTVSSILKTSHEKTVEYVNKSIGTTTDDIHSFFALVKDDPSIQVVTNAQKWYVEKIVANDPKLKDLPILSAGAPFKAGRNGPQEYTEIKEGELTIRSAADLYLYDNTLKAVQVSGATVKEWLERSAGQFNQIDPNKTTEQALINSDFRPYNFDVIDGVTYEIDVTQPSKYDPDGLLINPTANRVKNLSYNGKPVDENQQFIVITNNYRATGGGNFAGVKTSPVVVDSQDENRQVLMDYISEQKEIVPTADNNWSLAKITGKPNVTFTSSPAGANYLEENSPYSYTGKIDAKGFGIFTIDLSK</sequence>
<dbReference type="GO" id="GO:0030288">
    <property type="term" value="C:outer membrane-bounded periplasmic space"/>
    <property type="evidence" value="ECO:0007669"/>
    <property type="project" value="TreeGrafter"/>
</dbReference>
<dbReference type="GO" id="GO:0016787">
    <property type="term" value="F:hydrolase activity"/>
    <property type="evidence" value="ECO:0007669"/>
    <property type="project" value="UniProtKB-KW"/>
</dbReference>
<reference evidence="8 9" key="1">
    <citation type="submission" date="2014-11" db="EMBL/GenBank/DDBJ databases">
        <title>Genome sequence and analysis of novel Kurthia sp.</title>
        <authorList>
            <person name="Lawson J.N."/>
            <person name="Gonzalez J.E."/>
            <person name="Rinauldi L."/>
            <person name="Xuan Z."/>
            <person name="Firman A."/>
            <person name="Shaddox L."/>
            <person name="Trudeau A."/>
            <person name="Shah S."/>
            <person name="Reiman D."/>
        </authorList>
    </citation>
    <scope>NUCLEOTIDE SEQUENCE [LARGE SCALE GENOMIC DNA]</scope>
    <source>
        <strain evidence="8 9">3B1D</strain>
    </source>
</reference>
<comment type="caution">
    <text evidence="8">The sequence shown here is derived from an EMBL/GenBank/DDBJ whole genome shotgun (WGS) entry which is preliminary data.</text>
</comment>
<dbReference type="PRINTS" id="PR01607">
    <property type="entry name" value="APYRASEFAMLY"/>
</dbReference>
<protein>
    <submittedName>
        <fullName evidence="8">2', 3'-cyclic nucleotide 2'-phosphodiesterase</fullName>
    </submittedName>
</protein>
<evidence type="ECO:0000256" key="5">
    <source>
        <dbReference type="RuleBase" id="RU362119"/>
    </source>
</evidence>
<dbReference type="InterPro" id="IPR029052">
    <property type="entry name" value="Metallo-depent_PP-like"/>
</dbReference>
<dbReference type="Gene3D" id="3.60.21.10">
    <property type="match status" value="1"/>
</dbReference>
<evidence type="ECO:0000256" key="1">
    <source>
        <dbReference type="ARBA" id="ARBA00006654"/>
    </source>
</evidence>
<dbReference type="InterPro" id="IPR004843">
    <property type="entry name" value="Calcineurin-like_PHP"/>
</dbReference>
<dbReference type="AlphaFoldDB" id="A0A433RQB2"/>
<evidence type="ECO:0000259" key="6">
    <source>
        <dbReference type="Pfam" id="PF00149"/>
    </source>
</evidence>
<evidence type="ECO:0000259" key="7">
    <source>
        <dbReference type="Pfam" id="PF02872"/>
    </source>
</evidence>
<dbReference type="SUPFAM" id="SSF56300">
    <property type="entry name" value="Metallo-dependent phosphatases"/>
    <property type="match status" value="1"/>
</dbReference>
<dbReference type="NCBIfam" id="NF006938">
    <property type="entry name" value="PRK09420.1"/>
    <property type="match status" value="1"/>
</dbReference>
<dbReference type="InterPro" id="IPR008334">
    <property type="entry name" value="5'-Nucleotdase_C"/>
</dbReference>
<dbReference type="PANTHER" id="PTHR11575">
    <property type="entry name" value="5'-NUCLEOTIDASE-RELATED"/>
    <property type="match status" value="1"/>
</dbReference>
<evidence type="ECO:0000256" key="2">
    <source>
        <dbReference type="ARBA" id="ARBA00022723"/>
    </source>
</evidence>
<feature type="signal peptide" evidence="5">
    <location>
        <begin position="1"/>
        <end position="29"/>
    </location>
</feature>
<organism evidence="8 9">
    <name type="scientific">Candidatus Kurthia intestinigallinarum</name>
    <dbReference type="NCBI Taxonomy" id="1562256"/>
    <lineage>
        <taxon>Bacteria</taxon>
        <taxon>Bacillati</taxon>
        <taxon>Bacillota</taxon>
        <taxon>Bacilli</taxon>
        <taxon>Bacillales</taxon>
        <taxon>Caryophanaceae</taxon>
        <taxon>Kurthia</taxon>
    </lineage>
</organism>
<name>A0A433RQB2_9BACL</name>
<dbReference type="GO" id="GO:0000166">
    <property type="term" value="F:nucleotide binding"/>
    <property type="evidence" value="ECO:0007669"/>
    <property type="project" value="UniProtKB-KW"/>
</dbReference>
<gene>
    <name evidence="8" type="ORF">QI30_17705</name>
</gene>
<keyword evidence="5" id="KW-0378">Hydrolase</keyword>
<dbReference type="Pfam" id="PF02872">
    <property type="entry name" value="5_nucleotid_C"/>
    <property type="match status" value="1"/>
</dbReference>
<dbReference type="Gene3D" id="3.90.780.10">
    <property type="entry name" value="5'-Nucleotidase, C-terminal domain"/>
    <property type="match status" value="1"/>
</dbReference>
<dbReference type="OrthoDB" id="9801679at2"/>
<evidence type="ECO:0000313" key="8">
    <source>
        <dbReference type="EMBL" id="RUS52586.1"/>
    </source>
</evidence>
<dbReference type="Pfam" id="PF00149">
    <property type="entry name" value="Metallophos"/>
    <property type="match status" value="1"/>
</dbReference>
<accession>A0A433RQB2</accession>
<feature type="domain" description="5'-Nucleotidase C-terminal" evidence="7">
    <location>
        <begin position="381"/>
        <end position="576"/>
    </location>
</feature>
<keyword evidence="3 5" id="KW-0732">Signal</keyword>
<evidence type="ECO:0000256" key="3">
    <source>
        <dbReference type="ARBA" id="ARBA00022729"/>
    </source>
</evidence>
<comment type="similarity">
    <text evidence="1 5">Belongs to the 5'-nucleotidase family.</text>
</comment>
<dbReference type="InterPro" id="IPR006179">
    <property type="entry name" value="5_nucleotidase/apyrase"/>
</dbReference>
<keyword evidence="2" id="KW-0479">Metal-binding</keyword>
<feature type="chain" id="PRO_5018819922" evidence="5">
    <location>
        <begin position="30"/>
        <end position="661"/>
    </location>
</feature>
<dbReference type="GO" id="GO:0046872">
    <property type="term" value="F:metal ion binding"/>
    <property type="evidence" value="ECO:0007669"/>
    <property type="project" value="UniProtKB-KW"/>
</dbReference>
<dbReference type="SUPFAM" id="SSF55816">
    <property type="entry name" value="5'-nucleotidase (syn. UDP-sugar hydrolase), C-terminal domain"/>
    <property type="match status" value="1"/>
</dbReference>
<dbReference type="CDD" id="cd07410">
    <property type="entry name" value="MPP_CpdB_N"/>
    <property type="match status" value="1"/>
</dbReference>
<dbReference type="PANTHER" id="PTHR11575:SF6">
    <property type="entry name" value="2',3'-CYCLIC-NUCLEOTIDE 2'-PHOSPHODIESTERASE_3'-NUCLEOTIDASE"/>
    <property type="match status" value="1"/>
</dbReference>
<evidence type="ECO:0000256" key="4">
    <source>
        <dbReference type="ARBA" id="ARBA00022741"/>
    </source>
</evidence>
<dbReference type="GO" id="GO:0009166">
    <property type="term" value="P:nucleotide catabolic process"/>
    <property type="evidence" value="ECO:0007669"/>
    <property type="project" value="InterPro"/>
</dbReference>
<dbReference type="InterPro" id="IPR041827">
    <property type="entry name" value="CpdB_N"/>
</dbReference>
<proteinExistence type="inferred from homology"/>
<dbReference type="Proteomes" id="UP000288623">
    <property type="component" value="Unassembled WGS sequence"/>
</dbReference>
<dbReference type="InterPro" id="IPR036907">
    <property type="entry name" value="5'-Nucleotdase_C_sf"/>
</dbReference>